<keyword evidence="2" id="KW-1185">Reference proteome</keyword>
<evidence type="ECO:0000313" key="1">
    <source>
        <dbReference type="EMBL" id="ARK07705.1"/>
    </source>
</evidence>
<organism evidence="1 2">
    <name type="scientific">Rhodococcus phage Toil</name>
    <dbReference type="NCBI Taxonomy" id="1975614"/>
    <lineage>
        <taxon>Viruses</taxon>
        <taxon>Varidnaviria</taxon>
        <taxon>Bamfordvirae</taxon>
        <taxon>Preplasmiviricota</taxon>
        <taxon>Prepoliviricotina</taxon>
        <taxon>Tectiliviricetes</taxon>
        <taxon>Kalamavirales</taxon>
        <taxon>Tectiviridae</taxon>
        <taxon>Epsilontectivirus</taxon>
        <taxon>Epsilontectivirus toil</taxon>
    </lineage>
</organism>
<name>A0A1W6DXT7_9VIRU</name>
<dbReference type="EMBL" id="KY817360">
    <property type="protein sequence ID" value="ARK07705.1"/>
    <property type="molecule type" value="Genomic_DNA"/>
</dbReference>
<protein>
    <submittedName>
        <fullName evidence="1">Uncharacterized protein</fullName>
    </submittedName>
</protein>
<accession>A0A1W6DXT7</accession>
<sequence length="55" mass="6156">MNENITEERFAEVERQVGEVHAFCVQLSQMMSQLTNASGMQGMVARQLGLSNLQL</sequence>
<gene>
    <name evidence="1" type="ORF">Toil_gp22</name>
</gene>
<evidence type="ECO:0000313" key="2">
    <source>
        <dbReference type="Proteomes" id="UP000225832"/>
    </source>
</evidence>
<dbReference type="Proteomes" id="UP000225832">
    <property type="component" value="Segment"/>
</dbReference>
<reference evidence="1 2" key="1">
    <citation type="submission" date="2017-03" db="EMBL/GenBank/DDBJ databases">
        <title>Complete genome of Rhodococcus opacus Tectivirus Toil.</title>
        <authorList>
            <person name="Gill J.J."/>
            <person name="Wang B."/>
            <person name="Young R."/>
            <person name="Chu K.-H."/>
        </authorList>
    </citation>
    <scope>NUCLEOTIDE SEQUENCE [LARGE SCALE GENOMIC DNA]</scope>
</reference>
<proteinExistence type="predicted"/>